<dbReference type="Gene3D" id="3.40.30.10">
    <property type="entry name" value="Glutaredoxin"/>
    <property type="match status" value="1"/>
</dbReference>
<keyword evidence="6" id="KW-0812">Transmembrane</keyword>
<feature type="transmembrane region" description="Helical" evidence="6">
    <location>
        <begin position="18"/>
        <end position="39"/>
    </location>
</feature>
<keyword evidence="6" id="KW-0472">Membrane</keyword>
<dbReference type="InterPro" id="IPR036249">
    <property type="entry name" value="Thioredoxin-like_sf"/>
</dbReference>
<evidence type="ECO:0000256" key="6">
    <source>
        <dbReference type="SAM" id="Phobius"/>
    </source>
</evidence>
<dbReference type="InterPro" id="IPR017937">
    <property type="entry name" value="Thioredoxin_CS"/>
</dbReference>
<dbReference type="AlphaFoldDB" id="A0A7X3S7T3"/>
<dbReference type="Pfam" id="PF08534">
    <property type="entry name" value="Redoxin"/>
    <property type="match status" value="1"/>
</dbReference>
<accession>A0A7X3S7T3</accession>
<keyword evidence="6" id="KW-1133">Transmembrane helix</keyword>
<dbReference type="PANTHER" id="PTHR42852:SF6">
    <property type="entry name" value="THIOL:DISULFIDE INTERCHANGE PROTEIN DSBE"/>
    <property type="match status" value="1"/>
</dbReference>
<keyword evidence="9" id="KW-1185">Reference proteome</keyword>
<dbReference type="PROSITE" id="PS51352">
    <property type="entry name" value="THIOREDOXIN_2"/>
    <property type="match status" value="1"/>
</dbReference>
<dbReference type="PROSITE" id="PS00194">
    <property type="entry name" value="THIOREDOXIN_1"/>
    <property type="match status" value="1"/>
</dbReference>
<keyword evidence="3" id="KW-0201">Cytochrome c-type biogenesis</keyword>
<protein>
    <submittedName>
        <fullName evidence="8">DsbE family thiol:disulfide interchange protein</fullName>
    </submittedName>
</protein>
<dbReference type="InterPro" id="IPR050553">
    <property type="entry name" value="Thioredoxin_ResA/DsbE_sf"/>
</dbReference>
<evidence type="ECO:0000259" key="7">
    <source>
        <dbReference type="PROSITE" id="PS51352"/>
    </source>
</evidence>
<dbReference type="InterPro" id="IPR004799">
    <property type="entry name" value="Periplasmic_diS_OxRdtase_DsbE"/>
</dbReference>
<evidence type="ECO:0000256" key="5">
    <source>
        <dbReference type="ARBA" id="ARBA00023284"/>
    </source>
</evidence>
<name>A0A7X3S7T3_9HYPH</name>
<gene>
    <name evidence="8" type="ORF">GR183_09060</name>
</gene>
<dbReference type="RefSeq" id="WP_160775277.1">
    <property type="nucleotide sequence ID" value="NZ_WUMV01000003.1"/>
</dbReference>
<evidence type="ECO:0000256" key="2">
    <source>
        <dbReference type="ARBA" id="ARBA00007758"/>
    </source>
</evidence>
<evidence type="ECO:0000256" key="1">
    <source>
        <dbReference type="ARBA" id="ARBA00004196"/>
    </source>
</evidence>
<dbReference type="PANTHER" id="PTHR42852">
    <property type="entry name" value="THIOL:DISULFIDE INTERCHANGE PROTEIN DSBE"/>
    <property type="match status" value="1"/>
</dbReference>
<reference evidence="8 9" key="1">
    <citation type="submission" date="2019-12" db="EMBL/GenBank/DDBJ databases">
        <authorList>
            <person name="Li M."/>
        </authorList>
    </citation>
    <scope>NUCLEOTIDE SEQUENCE [LARGE SCALE GENOMIC DNA]</scope>
    <source>
        <strain evidence="8 9">GBMRC 2046</strain>
    </source>
</reference>
<dbReference type="GO" id="GO:0030288">
    <property type="term" value="C:outer membrane-bounded periplasmic space"/>
    <property type="evidence" value="ECO:0007669"/>
    <property type="project" value="InterPro"/>
</dbReference>
<keyword evidence="5" id="KW-0676">Redox-active center</keyword>
<comment type="caution">
    <text evidence="8">The sequence shown here is derived from an EMBL/GenBank/DDBJ whole genome shotgun (WGS) entry which is preliminary data.</text>
</comment>
<dbReference type="CDD" id="cd03010">
    <property type="entry name" value="TlpA_like_DsbE"/>
    <property type="match status" value="1"/>
</dbReference>
<proteinExistence type="inferred from homology"/>
<sequence>MSADNTTGESARKRRLPVVALLPLVVFAALAGLFLVQLLDGGDTSEVPSALIGKPAPEFSLAPVPELERAGEQVAGLSRADLLGHVSVVNVFASWCVPCRQEHPLLERLSQDDRVQVVGINYKDKPENARRFLGSLGNPYALIGADEAGRATIDWGVYGVPETFIVDAGGTIRFKFIGPLSEETYASTFLPELEKVIASPAGTSAGS</sequence>
<evidence type="ECO:0000313" key="9">
    <source>
        <dbReference type="Proteomes" id="UP000433101"/>
    </source>
</evidence>
<organism evidence="8 9">
    <name type="scientific">Stappia sediminis</name>
    <dbReference type="NCBI Taxonomy" id="2692190"/>
    <lineage>
        <taxon>Bacteria</taxon>
        <taxon>Pseudomonadati</taxon>
        <taxon>Pseudomonadota</taxon>
        <taxon>Alphaproteobacteria</taxon>
        <taxon>Hyphomicrobiales</taxon>
        <taxon>Stappiaceae</taxon>
        <taxon>Stappia</taxon>
    </lineage>
</organism>
<evidence type="ECO:0000256" key="4">
    <source>
        <dbReference type="ARBA" id="ARBA00023157"/>
    </source>
</evidence>
<dbReference type="SUPFAM" id="SSF52833">
    <property type="entry name" value="Thioredoxin-like"/>
    <property type="match status" value="1"/>
</dbReference>
<evidence type="ECO:0000256" key="3">
    <source>
        <dbReference type="ARBA" id="ARBA00022748"/>
    </source>
</evidence>
<feature type="domain" description="Thioredoxin" evidence="7">
    <location>
        <begin position="50"/>
        <end position="198"/>
    </location>
</feature>
<dbReference type="GO" id="GO:0017004">
    <property type="term" value="P:cytochrome complex assembly"/>
    <property type="evidence" value="ECO:0007669"/>
    <property type="project" value="UniProtKB-KW"/>
</dbReference>
<dbReference type="InterPro" id="IPR013740">
    <property type="entry name" value="Redoxin"/>
</dbReference>
<keyword evidence="4" id="KW-1015">Disulfide bond</keyword>
<comment type="similarity">
    <text evidence="2">Belongs to the thioredoxin family. DsbE subfamily.</text>
</comment>
<dbReference type="Proteomes" id="UP000433101">
    <property type="component" value="Unassembled WGS sequence"/>
</dbReference>
<comment type="subcellular location">
    <subcellularLocation>
        <location evidence="1">Cell envelope</location>
    </subcellularLocation>
</comment>
<dbReference type="EMBL" id="WUMV01000003">
    <property type="protein sequence ID" value="MXN65054.1"/>
    <property type="molecule type" value="Genomic_DNA"/>
</dbReference>
<dbReference type="GO" id="GO:0015036">
    <property type="term" value="F:disulfide oxidoreductase activity"/>
    <property type="evidence" value="ECO:0007669"/>
    <property type="project" value="InterPro"/>
</dbReference>
<dbReference type="NCBIfam" id="TIGR00385">
    <property type="entry name" value="dsbE"/>
    <property type="match status" value="1"/>
</dbReference>
<dbReference type="InterPro" id="IPR013766">
    <property type="entry name" value="Thioredoxin_domain"/>
</dbReference>
<evidence type="ECO:0000313" key="8">
    <source>
        <dbReference type="EMBL" id="MXN65054.1"/>
    </source>
</evidence>